<reference evidence="3" key="1">
    <citation type="journal article" date="2019" name="Int. J. Syst. Evol. Microbiol.">
        <title>The Global Catalogue of Microorganisms (GCM) 10K type strain sequencing project: providing services to taxonomists for standard genome sequencing and annotation.</title>
        <authorList>
            <consortium name="The Broad Institute Genomics Platform"/>
            <consortium name="The Broad Institute Genome Sequencing Center for Infectious Disease"/>
            <person name="Wu L."/>
            <person name="Ma J."/>
        </authorList>
    </citation>
    <scope>NUCLEOTIDE SEQUENCE [LARGE SCALE GENOMIC DNA]</scope>
    <source>
        <strain evidence="3">JCM 16601</strain>
    </source>
</reference>
<dbReference type="EMBL" id="BAAAZC010000019">
    <property type="protein sequence ID" value="GAA3975766.1"/>
    <property type="molecule type" value="Genomic_DNA"/>
</dbReference>
<evidence type="ECO:0008006" key="4">
    <source>
        <dbReference type="Google" id="ProtNLM"/>
    </source>
</evidence>
<evidence type="ECO:0000313" key="3">
    <source>
        <dbReference type="Proteomes" id="UP001500742"/>
    </source>
</evidence>
<feature type="signal peptide" evidence="1">
    <location>
        <begin position="1"/>
        <end position="26"/>
    </location>
</feature>
<name>A0ABP7Q3W6_9SPHI</name>
<proteinExistence type="predicted"/>
<organism evidence="2 3">
    <name type="scientific">Mucilaginibacter dorajii</name>
    <dbReference type="NCBI Taxonomy" id="692994"/>
    <lineage>
        <taxon>Bacteria</taxon>
        <taxon>Pseudomonadati</taxon>
        <taxon>Bacteroidota</taxon>
        <taxon>Sphingobacteriia</taxon>
        <taxon>Sphingobacteriales</taxon>
        <taxon>Sphingobacteriaceae</taxon>
        <taxon>Mucilaginibacter</taxon>
    </lineage>
</organism>
<dbReference type="RefSeq" id="WP_259087558.1">
    <property type="nucleotide sequence ID" value="NZ_BAAAZC010000019.1"/>
</dbReference>
<keyword evidence="3" id="KW-1185">Reference proteome</keyword>
<protein>
    <recommendedName>
        <fullName evidence="4">Lipocalin-like domain-containing protein</fullName>
    </recommendedName>
</protein>
<feature type="chain" id="PRO_5047241394" description="Lipocalin-like domain-containing protein" evidence="1">
    <location>
        <begin position="27"/>
        <end position="145"/>
    </location>
</feature>
<evidence type="ECO:0000256" key="1">
    <source>
        <dbReference type="SAM" id="SignalP"/>
    </source>
</evidence>
<dbReference type="PROSITE" id="PS51257">
    <property type="entry name" value="PROKAR_LIPOPROTEIN"/>
    <property type="match status" value="1"/>
</dbReference>
<accession>A0ABP7Q3W6</accession>
<sequence length="145" mass="15114">MKNCLTLSFIALIITGFLSCKKDANAGITGKWQLVSDSTHTSGIGPNGTPGGGTYVGQATDSYDFMANGQLIAHVAGKVDSATYTVQPGNKLHINYSIVHEFDGAILKGASTDFDLSVQSSHKAVLTSDIITPGGTIARIVVLTK</sequence>
<evidence type="ECO:0000313" key="2">
    <source>
        <dbReference type="EMBL" id="GAA3975766.1"/>
    </source>
</evidence>
<gene>
    <name evidence="2" type="ORF">GCM10022210_27900</name>
</gene>
<keyword evidence="1" id="KW-0732">Signal</keyword>
<dbReference type="Proteomes" id="UP001500742">
    <property type="component" value="Unassembled WGS sequence"/>
</dbReference>
<comment type="caution">
    <text evidence="2">The sequence shown here is derived from an EMBL/GenBank/DDBJ whole genome shotgun (WGS) entry which is preliminary data.</text>
</comment>